<accession>A0A6J7DQ30</accession>
<sequence>MRTFLLVTDGYLVGLAVVVGIVVYPAFSAVGINEWPSYHQRHSSAISVAVAPAWLLQGLLCAAWIVSGPERVLAFTHGLFALLGVLVTVLGAVPQHNAISAERTSSHLGRLQLWHWVRTVLWIGALVCASAL</sequence>
<name>A0A6J7DQ30_9ZZZZ</name>
<reference evidence="2" key="1">
    <citation type="submission" date="2020-05" db="EMBL/GenBank/DDBJ databases">
        <authorList>
            <person name="Chiriac C."/>
            <person name="Salcher M."/>
            <person name="Ghai R."/>
            <person name="Kavagutti S V."/>
        </authorList>
    </citation>
    <scope>NUCLEOTIDE SEQUENCE</scope>
</reference>
<proteinExistence type="predicted"/>
<organism evidence="2">
    <name type="scientific">freshwater metagenome</name>
    <dbReference type="NCBI Taxonomy" id="449393"/>
    <lineage>
        <taxon>unclassified sequences</taxon>
        <taxon>metagenomes</taxon>
        <taxon>ecological metagenomes</taxon>
    </lineage>
</organism>
<feature type="transmembrane region" description="Helical" evidence="1">
    <location>
        <begin position="12"/>
        <end position="32"/>
    </location>
</feature>
<dbReference type="AlphaFoldDB" id="A0A6J7DQ30"/>
<feature type="transmembrane region" description="Helical" evidence="1">
    <location>
        <begin position="44"/>
        <end position="65"/>
    </location>
</feature>
<gene>
    <name evidence="2" type="ORF">UFOPK3381_00790</name>
</gene>
<keyword evidence="1" id="KW-1133">Transmembrane helix</keyword>
<keyword evidence="1" id="KW-0812">Transmembrane</keyword>
<protein>
    <submittedName>
        <fullName evidence="2">Unannotated protein</fullName>
    </submittedName>
</protein>
<keyword evidence="1" id="KW-0472">Membrane</keyword>
<feature type="transmembrane region" description="Helical" evidence="1">
    <location>
        <begin position="72"/>
        <end position="93"/>
    </location>
</feature>
<evidence type="ECO:0000313" key="2">
    <source>
        <dbReference type="EMBL" id="CAB4870774.1"/>
    </source>
</evidence>
<dbReference type="EMBL" id="CAFBLN010000027">
    <property type="protein sequence ID" value="CAB4870774.1"/>
    <property type="molecule type" value="Genomic_DNA"/>
</dbReference>
<evidence type="ECO:0000256" key="1">
    <source>
        <dbReference type="SAM" id="Phobius"/>
    </source>
</evidence>